<dbReference type="InterPro" id="IPR052917">
    <property type="entry name" value="Stress-Dev_Protein"/>
</dbReference>
<keyword evidence="3" id="KW-1185">Reference proteome</keyword>
<comment type="caution">
    <text evidence="2">The sequence shown here is derived from an EMBL/GenBank/DDBJ whole genome shotgun (WGS) entry which is preliminary data.</text>
</comment>
<dbReference type="STRING" id="1685382.AVJ23_19485"/>
<proteinExistence type="predicted"/>
<dbReference type="PANTHER" id="PTHR34818">
    <property type="entry name" value="PROTEIN BLI-3"/>
    <property type="match status" value="1"/>
</dbReference>
<feature type="domain" description="General stress protein FMN-binding split barrel" evidence="1">
    <location>
        <begin position="6"/>
        <end position="147"/>
    </location>
</feature>
<dbReference type="InterPro" id="IPR012349">
    <property type="entry name" value="Split_barrel_FMN-bd"/>
</dbReference>
<reference evidence="2 3" key="1">
    <citation type="submission" date="2015-12" db="EMBL/GenBank/DDBJ databases">
        <authorList>
            <person name="Shamseldin A."/>
            <person name="Moawad H."/>
            <person name="Abd El-Rahim W.M."/>
            <person name="Sadowsky M.J."/>
        </authorList>
    </citation>
    <scope>NUCLEOTIDE SEQUENCE [LARGE SCALE GENOMIC DNA]</scope>
    <source>
        <strain evidence="2 3">SJ5A-1</strain>
    </source>
</reference>
<dbReference type="AlphaFoldDB" id="A0A0W7WF38"/>
<gene>
    <name evidence="2" type="ORF">AVJ23_19485</name>
</gene>
<name>A0A0W7WF38_9RHOB</name>
<accession>A0A0W7WF38</accession>
<protein>
    <submittedName>
        <fullName evidence="2">General stress protein</fullName>
    </submittedName>
</protein>
<dbReference type="RefSeq" id="WP_058863905.1">
    <property type="nucleotide sequence ID" value="NZ_LPXO01000017.1"/>
</dbReference>
<sequence length="156" mass="16994">MSDDLKTEFWSRMDDVRAGMLAADGERPVPMAPMAERDAQAIWFITAAGSAADRSAKSGGEASFHVADPKANFYANVFGKLEEANDSDKLDDLWSSMAAAWFPEGRDDDAVRLVKFTPHDGEVWATQGGAAYLYEIAKANMTDKTPDVGTHGRVVF</sequence>
<dbReference type="OrthoDB" id="1432662at2"/>
<evidence type="ECO:0000313" key="2">
    <source>
        <dbReference type="EMBL" id="KUF09108.1"/>
    </source>
</evidence>
<evidence type="ECO:0000259" key="1">
    <source>
        <dbReference type="Pfam" id="PF16242"/>
    </source>
</evidence>
<dbReference type="Pfam" id="PF16242">
    <property type="entry name" value="Pyrid_ox_like"/>
    <property type="match status" value="1"/>
</dbReference>
<dbReference type="Proteomes" id="UP000054396">
    <property type="component" value="Unassembled WGS sequence"/>
</dbReference>
<evidence type="ECO:0000313" key="3">
    <source>
        <dbReference type="Proteomes" id="UP000054396"/>
    </source>
</evidence>
<dbReference type="InterPro" id="IPR038725">
    <property type="entry name" value="YdaG_split_barrel_FMN-bd"/>
</dbReference>
<organism evidence="2 3">
    <name type="scientific">Pseudoponticoccus marisrubri</name>
    <dbReference type="NCBI Taxonomy" id="1685382"/>
    <lineage>
        <taxon>Bacteria</taxon>
        <taxon>Pseudomonadati</taxon>
        <taxon>Pseudomonadota</taxon>
        <taxon>Alphaproteobacteria</taxon>
        <taxon>Rhodobacterales</taxon>
        <taxon>Roseobacteraceae</taxon>
        <taxon>Pseudoponticoccus</taxon>
    </lineage>
</organism>
<dbReference type="EMBL" id="LPXO01000017">
    <property type="protein sequence ID" value="KUF09108.1"/>
    <property type="molecule type" value="Genomic_DNA"/>
</dbReference>
<dbReference type="SUPFAM" id="SSF50475">
    <property type="entry name" value="FMN-binding split barrel"/>
    <property type="match status" value="1"/>
</dbReference>
<dbReference type="PANTHER" id="PTHR34818:SF1">
    <property type="entry name" value="PROTEIN BLI-3"/>
    <property type="match status" value="1"/>
</dbReference>
<dbReference type="Gene3D" id="2.30.110.10">
    <property type="entry name" value="Electron Transport, Fmn-binding Protein, Chain A"/>
    <property type="match status" value="1"/>
</dbReference>